<evidence type="ECO:0000256" key="1">
    <source>
        <dbReference type="ARBA" id="ARBA00011900"/>
    </source>
</evidence>
<dbReference type="InterPro" id="IPR002052">
    <property type="entry name" value="DNA_methylase_N6_adenine_CS"/>
</dbReference>
<dbReference type="EC" id="2.1.1.72" evidence="1"/>
<dbReference type="GO" id="GO:0009007">
    <property type="term" value="F:site-specific DNA-methyltransferase (adenine-specific) activity"/>
    <property type="evidence" value="ECO:0007669"/>
    <property type="project" value="UniProtKB-EC"/>
</dbReference>
<keyword evidence="4" id="KW-0949">S-adenosyl-L-methionine</keyword>
<evidence type="ECO:0000256" key="2">
    <source>
        <dbReference type="ARBA" id="ARBA00022603"/>
    </source>
</evidence>
<dbReference type="Gene3D" id="3.40.50.150">
    <property type="entry name" value="Vaccinia Virus protein VP39"/>
    <property type="match status" value="2"/>
</dbReference>
<evidence type="ECO:0000256" key="3">
    <source>
        <dbReference type="ARBA" id="ARBA00022679"/>
    </source>
</evidence>
<accession>A0A0J5P8K3</accession>
<sequence>MNYIGSKNKLSQLIISTIKDTVGNFDNKVFCELFAGTGIIGSSLKTQVKKIISNDIEYYSYILNRNYIGNNKIIDYFDLFDFIESNKSNLNTHFIFNQYSENGIAKRLYFSESNGRKIDQIRSNIKMLYLNKDISDDVYYFCLASLLESADKHANTASVYGAYLKSLKHTAKKDLVLQPAKFDESLCETEIYNQDSNQLIKSIEGDILYLDPPYNTRQYGANYHLLNTIAKYDYFEPIGKTGLRNYTRSRFCQKNEAYLAFKELIENANFKYIFISYNNEGILSLNEIREICSLYGRYDFVEQEYQRFKADNTRKYKDVKTVEYLHILEKS</sequence>
<dbReference type="PATRIC" id="fig|67855.3.peg.33"/>
<evidence type="ECO:0000256" key="5">
    <source>
        <dbReference type="ARBA" id="ARBA00047942"/>
    </source>
</evidence>
<dbReference type="GO" id="GO:0032259">
    <property type="term" value="P:methylation"/>
    <property type="evidence" value="ECO:0007669"/>
    <property type="project" value="UniProtKB-KW"/>
</dbReference>
<dbReference type="GO" id="GO:0009307">
    <property type="term" value="P:DNA restriction-modification system"/>
    <property type="evidence" value="ECO:0007669"/>
    <property type="project" value="InterPro"/>
</dbReference>
<dbReference type="PRINTS" id="PR00505">
    <property type="entry name" value="D12N6MTFRASE"/>
</dbReference>
<gene>
    <name evidence="6" type="ORF">RO21_00155</name>
</gene>
<dbReference type="AlphaFoldDB" id="A0A0J5P8K3"/>
<dbReference type="InterPro" id="IPR029063">
    <property type="entry name" value="SAM-dependent_MTases_sf"/>
</dbReference>
<protein>
    <recommendedName>
        <fullName evidence="1">site-specific DNA-methyltransferase (adenine-specific)</fullName>
        <ecNumber evidence="1">2.1.1.72</ecNumber>
    </recommendedName>
</protein>
<dbReference type="STRING" id="67855.RO21_00155"/>
<keyword evidence="7" id="KW-1185">Reference proteome</keyword>
<name>A0A0J5P8K3_9PAST</name>
<evidence type="ECO:0000313" key="7">
    <source>
        <dbReference type="Proteomes" id="UP000036270"/>
    </source>
</evidence>
<evidence type="ECO:0000313" key="6">
    <source>
        <dbReference type="EMBL" id="KMK52581.1"/>
    </source>
</evidence>
<dbReference type="SUPFAM" id="SSF53335">
    <property type="entry name" value="S-adenosyl-L-methionine-dependent methyltransferases"/>
    <property type="match status" value="1"/>
</dbReference>
<comment type="caution">
    <text evidence="6">The sequence shown here is derived from an EMBL/GenBank/DDBJ whole genome shotgun (WGS) entry which is preliminary data.</text>
</comment>
<dbReference type="Pfam" id="PF02086">
    <property type="entry name" value="MethyltransfD12"/>
    <property type="match status" value="1"/>
</dbReference>
<dbReference type="RefSeq" id="WP_047975776.1">
    <property type="nucleotide sequence ID" value="NZ_JWIZ01000001.1"/>
</dbReference>
<dbReference type="InterPro" id="IPR012327">
    <property type="entry name" value="MeTrfase_D12"/>
</dbReference>
<reference evidence="6 7" key="1">
    <citation type="submission" date="2014-12" db="EMBL/GenBank/DDBJ databases">
        <title>Reclassification of Actinobacillus muris as Muribacter muris.</title>
        <authorList>
            <person name="Christensen H."/>
            <person name="Nicklas W."/>
            <person name="Bisgaard M."/>
        </authorList>
    </citation>
    <scope>NUCLEOTIDE SEQUENCE [LARGE SCALE GENOMIC DNA]</scope>
    <source>
        <strain evidence="6 7">Ackerman80-443D</strain>
    </source>
</reference>
<evidence type="ECO:0000256" key="4">
    <source>
        <dbReference type="ARBA" id="ARBA00022691"/>
    </source>
</evidence>
<keyword evidence="3" id="KW-0808">Transferase</keyword>
<proteinExistence type="predicted"/>
<dbReference type="EMBL" id="JWIZ01000001">
    <property type="protein sequence ID" value="KMK52581.1"/>
    <property type="molecule type" value="Genomic_DNA"/>
</dbReference>
<keyword evidence="2 6" id="KW-0489">Methyltransferase</keyword>
<comment type="catalytic activity">
    <reaction evidence="5">
        <text>a 2'-deoxyadenosine in DNA + S-adenosyl-L-methionine = an N(6)-methyl-2'-deoxyadenosine in DNA + S-adenosyl-L-homocysteine + H(+)</text>
        <dbReference type="Rhea" id="RHEA:15197"/>
        <dbReference type="Rhea" id="RHEA-COMP:12418"/>
        <dbReference type="Rhea" id="RHEA-COMP:12419"/>
        <dbReference type="ChEBI" id="CHEBI:15378"/>
        <dbReference type="ChEBI" id="CHEBI:57856"/>
        <dbReference type="ChEBI" id="CHEBI:59789"/>
        <dbReference type="ChEBI" id="CHEBI:90615"/>
        <dbReference type="ChEBI" id="CHEBI:90616"/>
        <dbReference type="EC" id="2.1.1.72"/>
    </reaction>
</comment>
<dbReference type="Proteomes" id="UP000036270">
    <property type="component" value="Unassembled WGS sequence"/>
</dbReference>
<dbReference type="GO" id="GO:0003676">
    <property type="term" value="F:nucleic acid binding"/>
    <property type="evidence" value="ECO:0007669"/>
    <property type="project" value="InterPro"/>
</dbReference>
<organism evidence="6 7">
    <name type="scientific">Muribacter muris</name>
    <dbReference type="NCBI Taxonomy" id="67855"/>
    <lineage>
        <taxon>Bacteria</taxon>
        <taxon>Pseudomonadati</taxon>
        <taxon>Pseudomonadota</taxon>
        <taxon>Gammaproteobacteria</taxon>
        <taxon>Pasteurellales</taxon>
        <taxon>Pasteurellaceae</taxon>
        <taxon>Muribacter</taxon>
    </lineage>
</organism>
<dbReference type="PROSITE" id="PS00092">
    <property type="entry name" value="N6_MTASE"/>
    <property type="match status" value="1"/>
</dbReference>